<reference evidence="1" key="2">
    <citation type="submission" date="2015-03" db="UniProtKB">
        <authorList>
            <consortium name="EnsemblPlants"/>
        </authorList>
    </citation>
    <scope>IDENTIFICATION</scope>
</reference>
<evidence type="ECO:0000313" key="2">
    <source>
        <dbReference type="Proteomes" id="UP000026960"/>
    </source>
</evidence>
<dbReference type="PaxDb" id="65489-OBART10G00590.1"/>
<proteinExistence type="predicted"/>
<dbReference type="AlphaFoldDB" id="A0A0D3HAK0"/>
<evidence type="ECO:0000313" key="1">
    <source>
        <dbReference type="EnsemblPlants" id="OBART10G00590.1"/>
    </source>
</evidence>
<reference evidence="1" key="1">
    <citation type="journal article" date="2009" name="Rice">
        <title>De Novo Next Generation Sequencing of Plant Genomes.</title>
        <authorList>
            <person name="Rounsley S."/>
            <person name="Marri P.R."/>
            <person name="Yu Y."/>
            <person name="He R."/>
            <person name="Sisneros N."/>
            <person name="Goicoechea J.L."/>
            <person name="Lee S.J."/>
            <person name="Angelova A."/>
            <person name="Kudrna D."/>
            <person name="Luo M."/>
            <person name="Affourtit J."/>
            <person name="Desany B."/>
            <person name="Knight J."/>
            <person name="Niazi F."/>
            <person name="Egholm M."/>
            <person name="Wing R.A."/>
        </authorList>
    </citation>
    <scope>NUCLEOTIDE SEQUENCE [LARGE SCALE GENOMIC DNA]</scope>
    <source>
        <strain evidence="1">cv. IRGC 105608</strain>
    </source>
</reference>
<keyword evidence="2" id="KW-1185">Reference proteome</keyword>
<dbReference type="Proteomes" id="UP000026960">
    <property type="component" value="Chromosome 10"/>
</dbReference>
<name>A0A0D3HAK0_9ORYZ</name>
<organism evidence="1">
    <name type="scientific">Oryza barthii</name>
    <dbReference type="NCBI Taxonomy" id="65489"/>
    <lineage>
        <taxon>Eukaryota</taxon>
        <taxon>Viridiplantae</taxon>
        <taxon>Streptophyta</taxon>
        <taxon>Embryophyta</taxon>
        <taxon>Tracheophyta</taxon>
        <taxon>Spermatophyta</taxon>
        <taxon>Magnoliopsida</taxon>
        <taxon>Liliopsida</taxon>
        <taxon>Poales</taxon>
        <taxon>Poaceae</taxon>
        <taxon>BOP clade</taxon>
        <taxon>Oryzoideae</taxon>
        <taxon>Oryzeae</taxon>
        <taxon>Oryzinae</taxon>
        <taxon>Oryza</taxon>
    </lineage>
</organism>
<dbReference type="Gramene" id="OBART10G00590.1">
    <property type="protein sequence ID" value="OBART10G00590.1"/>
    <property type="gene ID" value="OBART10G00590"/>
</dbReference>
<dbReference type="HOGENOM" id="CLU_2403107_0_0_1"/>
<protein>
    <submittedName>
        <fullName evidence="1">Uncharacterized protein</fullName>
    </submittedName>
</protein>
<sequence length="93" mass="10378">MRCIGQWNQSPRSSPMRWSKRCEGYFHGDGGRSTLAAANSSICWSLHSTRRRISRLWARGQRIRRLEEDRRIGCVGDSELVEGGSGAAGSSHS</sequence>
<accession>A0A0D3HAK0</accession>
<dbReference type="EnsemblPlants" id="OBART10G00590.1">
    <property type="protein sequence ID" value="OBART10G00590.1"/>
    <property type="gene ID" value="OBART10G00590"/>
</dbReference>